<dbReference type="SMART" id="SM00291">
    <property type="entry name" value="ZnF_ZZ"/>
    <property type="match status" value="1"/>
</dbReference>
<keyword evidence="8" id="KW-0805">Transcription regulation</keyword>
<dbReference type="InterPro" id="IPR013178">
    <property type="entry name" value="Histone_AcTrfase_Rtt109/CBP"/>
</dbReference>
<dbReference type="PANTHER" id="PTHR13808">
    <property type="entry name" value="CBP/P300-RELATED"/>
    <property type="match status" value="1"/>
</dbReference>
<name>A0A914PE70_9BILA</name>
<feature type="compositionally biased region" description="Polar residues" evidence="14">
    <location>
        <begin position="1"/>
        <end position="11"/>
    </location>
</feature>
<accession>A0A914PE70</accession>
<dbReference type="GO" id="GO:0004402">
    <property type="term" value="F:histone acetyltransferase activity"/>
    <property type="evidence" value="ECO:0007669"/>
    <property type="project" value="InterPro"/>
</dbReference>
<keyword evidence="9" id="KW-0010">Activator</keyword>
<evidence type="ECO:0000256" key="1">
    <source>
        <dbReference type="ARBA" id="ARBA00004123"/>
    </source>
</evidence>
<evidence type="ECO:0000313" key="17">
    <source>
        <dbReference type="Proteomes" id="UP000887578"/>
    </source>
</evidence>
<evidence type="ECO:0000256" key="2">
    <source>
        <dbReference type="ARBA" id="ARBA00013184"/>
    </source>
</evidence>
<dbReference type="AlphaFoldDB" id="A0A914PE70"/>
<dbReference type="GO" id="GO:0005634">
    <property type="term" value="C:nucleus"/>
    <property type="evidence" value="ECO:0007669"/>
    <property type="project" value="UniProtKB-SubCell"/>
</dbReference>
<dbReference type="EC" id="2.3.1.48" evidence="2"/>
<dbReference type="Gene3D" id="3.30.60.90">
    <property type="match status" value="1"/>
</dbReference>
<dbReference type="GO" id="GO:0031490">
    <property type="term" value="F:chromatin DNA binding"/>
    <property type="evidence" value="ECO:0007669"/>
    <property type="project" value="TreeGrafter"/>
</dbReference>
<dbReference type="PROSITE" id="PS01357">
    <property type="entry name" value="ZF_ZZ_1"/>
    <property type="match status" value="1"/>
</dbReference>
<comment type="subcellular location">
    <subcellularLocation>
        <location evidence="1">Nucleus</location>
    </subcellularLocation>
</comment>
<evidence type="ECO:0000256" key="4">
    <source>
        <dbReference type="ARBA" id="ARBA00022723"/>
    </source>
</evidence>
<evidence type="ECO:0000256" key="12">
    <source>
        <dbReference type="ARBA" id="ARBA00048017"/>
    </source>
</evidence>
<dbReference type="SUPFAM" id="SSF57933">
    <property type="entry name" value="TAZ domain"/>
    <property type="match status" value="1"/>
</dbReference>
<dbReference type="PROSITE" id="PS50134">
    <property type="entry name" value="ZF_TAZ"/>
    <property type="match status" value="1"/>
</dbReference>
<reference evidence="18" key="1">
    <citation type="submission" date="2022-11" db="UniProtKB">
        <authorList>
            <consortium name="WormBaseParasite"/>
        </authorList>
    </citation>
    <scope>IDENTIFICATION</scope>
</reference>
<keyword evidence="17" id="KW-1185">Reference proteome</keyword>
<keyword evidence="4 13" id="KW-0479">Metal-binding</keyword>
<dbReference type="Pfam" id="PF02135">
    <property type="entry name" value="zf-TAZ"/>
    <property type="match status" value="1"/>
</dbReference>
<keyword evidence="11" id="KW-0539">Nucleus</keyword>
<dbReference type="GO" id="GO:0000123">
    <property type="term" value="C:histone acetyltransferase complex"/>
    <property type="evidence" value="ECO:0007669"/>
    <property type="project" value="TreeGrafter"/>
</dbReference>
<evidence type="ECO:0000256" key="8">
    <source>
        <dbReference type="ARBA" id="ARBA00023015"/>
    </source>
</evidence>
<dbReference type="GO" id="GO:0003713">
    <property type="term" value="F:transcription coactivator activity"/>
    <property type="evidence" value="ECO:0007669"/>
    <property type="project" value="TreeGrafter"/>
</dbReference>
<evidence type="ECO:0000256" key="14">
    <source>
        <dbReference type="SAM" id="MobiDB-lite"/>
    </source>
</evidence>
<dbReference type="InterPro" id="IPR043145">
    <property type="entry name" value="Znf_ZZ_sf"/>
</dbReference>
<feature type="domain" description="CBP/p300-type HAT" evidence="16">
    <location>
        <begin position="1"/>
        <end position="121"/>
    </location>
</feature>
<dbReference type="GO" id="GO:0008270">
    <property type="term" value="F:zinc ion binding"/>
    <property type="evidence" value="ECO:0007669"/>
    <property type="project" value="UniProtKB-KW"/>
</dbReference>
<dbReference type="SUPFAM" id="SSF57850">
    <property type="entry name" value="RING/U-box"/>
    <property type="match status" value="1"/>
</dbReference>
<organism evidence="17 18">
    <name type="scientific">Panagrolaimus davidi</name>
    <dbReference type="NCBI Taxonomy" id="227884"/>
    <lineage>
        <taxon>Eukaryota</taxon>
        <taxon>Metazoa</taxon>
        <taxon>Ecdysozoa</taxon>
        <taxon>Nematoda</taxon>
        <taxon>Chromadorea</taxon>
        <taxon>Rhabditida</taxon>
        <taxon>Tylenchina</taxon>
        <taxon>Panagrolaimomorpha</taxon>
        <taxon>Panagrolaimoidea</taxon>
        <taxon>Panagrolaimidae</taxon>
        <taxon>Panagrolaimus</taxon>
    </lineage>
</organism>
<dbReference type="GO" id="GO:0045944">
    <property type="term" value="P:positive regulation of transcription by RNA polymerase II"/>
    <property type="evidence" value="ECO:0007669"/>
    <property type="project" value="TreeGrafter"/>
</dbReference>
<evidence type="ECO:0000259" key="16">
    <source>
        <dbReference type="PROSITE" id="PS51727"/>
    </source>
</evidence>
<keyword evidence="7" id="KW-0156">Chromatin regulator</keyword>
<comment type="catalytic activity">
    <reaction evidence="12">
        <text>L-lysyl-[protein] + acetyl-CoA = N(6)-acetyl-L-lysyl-[protein] + CoA + H(+)</text>
        <dbReference type="Rhea" id="RHEA:45948"/>
        <dbReference type="Rhea" id="RHEA-COMP:9752"/>
        <dbReference type="Rhea" id="RHEA-COMP:10731"/>
        <dbReference type="ChEBI" id="CHEBI:15378"/>
        <dbReference type="ChEBI" id="CHEBI:29969"/>
        <dbReference type="ChEBI" id="CHEBI:57287"/>
        <dbReference type="ChEBI" id="CHEBI:57288"/>
        <dbReference type="ChEBI" id="CHEBI:61930"/>
        <dbReference type="EC" id="2.3.1.48"/>
    </reaction>
</comment>
<evidence type="ECO:0000256" key="9">
    <source>
        <dbReference type="ARBA" id="ARBA00023159"/>
    </source>
</evidence>
<dbReference type="WBParaSite" id="PDA_v2.g1648.t1">
    <property type="protein sequence ID" value="PDA_v2.g1648.t1"/>
    <property type="gene ID" value="PDA_v2.g1648"/>
</dbReference>
<evidence type="ECO:0000256" key="10">
    <source>
        <dbReference type="ARBA" id="ARBA00023163"/>
    </source>
</evidence>
<dbReference type="PANTHER" id="PTHR13808:SF1">
    <property type="entry name" value="HISTONE ACETYLTRANSFERASE"/>
    <property type="match status" value="1"/>
</dbReference>
<sequence>MAEENGSSSYNHNKKGSTAIKKSGSTKKLKSNNHGMDDAMDKLFVELDKHKDMFFTIKLASTPEWSSMTIKDPDPLLTCELMDGRDNFLTKAREEHWEFSSLRRAKYSTLCLCHALHVENSSIDNSCTCNYCSQPASWHCDICDDFDLCNKCHEIKQHEHKLTKVQSLIDVNNSDTTAKREESVRRCVQVLVHASQCRDINCRRPKCPRLKQILTHVRQCKKRQESQCSICKQLIQLCCFHAKKCTDRQCKVPFCEQIRAKLDEQRHLQNRRAEMLMRRRMNVLQSDDSPPQQGSQQHADS</sequence>
<evidence type="ECO:0000256" key="3">
    <source>
        <dbReference type="ARBA" id="ARBA00022679"/>
    </source>
</evidence>
<feature type="domain" description="TAZ-type" evidence="15">
    <location>
        <begin position="177"/>
        <end position="258"/>
    </location>
</feature>
<keyword evidence="3" id="KW-0808">Transferase</keyword>
<dbReference type="Gene3D" id="1.20.1020.10">
    <property type="entry name" value="TAZ domain"/>
    <property type="match status" value="1"/>
</dbReference>
<keyword evidence="10" id="KW-0804">Transcription</keyword>
<evidence type="ECO:0000256" key="11">
    <source>
        <dbReference type="ARBA" id="ARBA00023242"/>
    </source>
</evidence>
<dbReference type="InterPro" id="IPR035898">
    <property type="entry name" value="TAZ_dom_sf"/>
</dbReference>
<dbReference type="GO" id="GO:0005667">
    <property type="term" value="C:transcription regulator complex"/>
    <property type="evidence" value="ECO:0007669"/>
    <property type="project" value="TreeGrafter"/>
</dbReference>
<dbReference type="InterPro" id="IPR000197">
    <property type="entry name" value="Znf_TAZ"/>
</dbReference>
<evidence type="ECO:0000256" key="5">
    <source>
        <dbReference type="ARBA" id="ARBA00022771"/>
    </source>
</evidence>
<dbReference type="PROSITE" id="PS51727">
    <property type="entry name" value="CBP_P300_HAT"/>
    <property type="match status" value="1"/>
</dbReference>
<evidence type="ECO:0000259" key="15">
    <source>
        <dbReference type="PROSITE" id="PS50134"/>
    </source>
</evidence>
<feature type="region of interest" description="Disordered" evidence="14">
    <location>
        <begin position="1"/>
        <end position="34"/>
    </location>
</feature>
<protein>
    <recommendedName>
        <fullName evidence="2">histone acetyltransferase</fullName>
        <ecNumber evidence="2">2.3.1.48</ecNumber>
    </recommendedName>
</protein>
<dbReference type="Proteomes" id="UP000887578">
    <property type="component" value="Unplaced"/>
</dbReference>
<dbReference type="InterPro" id="IPR031162">
    <property type="entry name" value="CBP_P300_HAT"/>
</dbReference>
<evidence type="ECO:0000256" key="7">
    <source>
        <dbReference type="ARBA" id="ARBA00022853"/>
    </source>
</evidence>
<evidence type="ECO:0000256" key="13">
    <source>
        <dbReference type="PROSITE-ProRule" id="PRU00203"/>
    </source>
</evidence>
<dbReference type="Pfam" id="PF00569">
    <property type="entry name" value="ZZ"/>
    <property type="match status" value="1"/>
</dbReference>
<evidence type="ECO:0000256" key="6">
    <source>
        <dbReference type="ARBA" id="ARBA00022833"/>
    </source>
</evidence>
<evidence type="ECO:0000313" key="18">
    <source>
        <dbReference type="WBParaSite" id="PDA_v2.g1648.t1"/>
    </source>
</evidence>
<dbReference type="InterPro" id="IPR000433">
    <property type="entry name" value="Znf_ZZ"/>
</dbReference>
<feature type="zinc finger region" description="TAZ-type" evidence="13">
    <location>
        <begin position="177"/>
        <end position="258"/>
    </location>
</feature>
<proteinExistence type="predicted"/>
<keyword evidence="5 13" id="KW-0863">Zinc-finger</keyword>
<dbReference type="SMART" id="SM00551">
    <property type="entry name" value="ZnF_TAZ"/>
    <property type="match status" value="1"/>
</dbReference>
<keyword evidence="6 13" id="KW-0862">Zinc</keyword>